<name>A0AAI9TTW3_9PEZI</name>
<evidence type="ECO:0000313" key="3">
    <source>
        <dbReference type="Proteomes" id="UP001239213"/>
    </source>
</evidence>
<comment type="caution">
    <text evidence="2">The sequence shown here is derived from an EMBL/GenBank/DDBJ whole genome shotgun (WGS) entry which is preliminary data.</text>
</comment>
<keyword evidence="3" id="KW-1185">Reference proteome</keyword>
<dbReference type="AlphaFoldDB" id="A0AAI9TTW3"/>
<dbReference type="EMBL" id="MPDP01000323">
    <property type="protein sequence ID" value="KAK1445413.1"/>
    <property type="molecule type" value="Genomic_DNA"/>
</dbReference>
<organism evidence="2 3">
    <name type="scientific">Colletotrichum cuscutae</name>
    <dbReference type="NCBI Taxonomy" id="1209917"/>
    <lineage>
        <taxon>Eukaryota</taxon>
        <taxon>Fungi</taxon>
        <taxon>Dikarya</taxon>
        <taxon>Ascomycota</taxon>
        <taxon>Pezizomycotina</taxon>
        <taxon>Sordariomycetes</taxon>
        <taxon>Hypocreomycetidae</taxon>
        <taxon>Glomerellales</taxon>
        <taxon>Glomerellaceae</taxon>
        <taxon>Colletotrichum</taxon>
        <taxon>Colletotrichum acutatum species complex</taxon>
    </lineage>
</organism>
<gene>
    <name evidence="2" type="ORF">CCUS01_12581</name>
</gene>
<dbReference type="Proteomes" id="UP001239213">
    <property type="component" value="Unassembled WGS sequence"/>
</dbReference>
<keyword evidence="1" id="KW-0472">Membrane</keyword>
<evidence type="ECO:0000313" key="2">
    <source>
        <dbReference type="EMBL" id="KAK1445413.1"/>
    </source>
</evidence>
<keyword evidence="1" id="KW-1133">Transmembrane helix</keyword>
<reference evidence="2" key="1">
    <citation type="submission" date="2016-11" db="EMBL/GenBank/DDBJ databases">
        <title>The genome sequence of Colletotrichum cuscutae.</title>
        <authorList>
            <person name="Baroncelli R."/>
        </authorList>
    </citation>
    <scope>NUCLEOTIDE SEQUENCE</scope>
    <source>
        <strain evidence="2">IMI 304802</strain>
    </source>
</reference>
<keyword evidence="1" id="KW-0812">Transmembrane</keyword>
<evidence type="ECO:0000256" key="1">
    <source>
        <dbReference type="SAM" id="Phobius"/>
    </source>
</evidence>
<accession>A0AAI9TTW3</accession>
<feature type="transmembrane region" description="Helical" evidence="1">
    <location>
        <begin position="6"/>
        <end position="25"/>
    </location>
</feature>
<protein>
    <submittedName>
        <fullName evidence="2">Uncharacterized protein</fullName>
    </submittedName>
</protein>
<proteinExistence type="predicted"/>
<sequence>MGIAWVTSGVFCHVPFLYIVYNLIINKYGSFKVPFCLCITACEFGIVIQCVSNVYNYMQVWPSPEPRDNDFHELVLSHWLGIGFLEELEFPFNHRYAYPHNYVVVENVVACQSIVRKYSLENTEQPRSRQQQ</sequence>